<dbReference type="Proteomes" id="UP000427071">
    <property type="component" value="Chromosome"/>
</dbReference>
<evidence type="ECO:0000313" key="4">
    <source>
        <dbReference type="Proteomes" id="UP000427071"/>
    </source>
</evidence>
<dbReference type="Pfam" id="PF11127">
    <property type="entry name" value="YgaP-like_TM"/>
    <property type="match status" value="1"/>
</dbReference>
<evidence type="ECO:0000256" key="1">
    <source>
        <dbReference type="SAM" id="Phobius"/>
    </source>
</evidence>
<accession>A0A6B8VR82</accession>
<gene>
    <name evidence="3" type="ORF">CKALI_07545</name>
</gene>
<organism evidence="3 4">
    <name type="scientific">Corynebacterium kalinowskii</name>
    <dbReference type="NCBI Taxonomy" id="2675216"/>
    <lineage>
        <taxon>Bacteria</taxon>
        <taxon>Bacillati</taxon>
        <taxon>Actinomycetota</taxon>
        <taxon>Actinomycetes</taxon>
        <taxon>Mycobacteriales</taxon>
        <taxon>Corynebacteriaceae</taxon>
        <taxon>Corynebacterium</taxon>
    </lineage>
</organism>
<name>A0A6B8VR82_9CORY</name>
<evidence type="ECO:0000259" key="2">
    <source>
        <dbReference type="Pfam" id="PF11127"/>
    </source>
</evidence>
<dbReference type="AlphaFoldDB" id="A0A6B8VR82"/>
<reference evidence="4" key="1">
    <citation type="submission" date="2019-11" db="EMBL/GenBank/DDBJ databases">
        <title>Complete genome sequence of Corynebacterium kalinowskii 1959, a novel Corynebacterium species isolated from soil of a small paddock in Vilsendorf, Germany.</title>
        <authorList>
            <person name="Schaffert L."/>
            <person name="Ruwe M."/>
            <person name="Milse J."/>
            <person name="Hanuschka K."/>
            <person name="Ortseifen V."/>
            <person name="Droste J."/>
            <person name="Brandt D."/>
            <person name="Schlueter L."/>
            <person name="Kutter Y."/>
            <person name="Vinke S."/>
            <person name="Viehoefer P."/>
            <person name="Jacob L."/>
            <person name="Luebke N.-C."/>
            <person name="Schulte-Berndt E."/>
            <person name="Hain C."/>
            <person name="Linder M."/>
            <person name="Schmidt P."/>
            <person name="Wollenschlaeger L."/>
            <person name="Luttermann T."/>
            <person name="Thieme E."/>
            <person name="Hassa J."/>
            <person name="Haak M."/>
            <person name="Wittchen M."/>
            <person name="Mentz A."/>
            <person name="Persicke M."/>
            <person name="Busche T."/>
            <person name="Ruckert C."/>
        </authorList>
    </citation>
    <scope>NUCLEOTIDE SEQUENCE [LARGE SCALE GENOMIC DNA]</scope>
    <source>
        <strain evidence="4">1959</strain>
    </source>
</reference>
<evidence type="ECO:0000313" key="3">
    <source>
        <dbReference type="EMBL" id="QGU02371.1"/>
    </source>
</evidence>
<keyword evidence="4" id="KW-1185">Reference proteome</keyword>
<dbReference type="EMBL" id="CP046452">
    <property type="protein sequence ID" value="QGU02371.1"/>
    <property type="molecule type" value="Genomic_DNA"/>
</dbReference>
<keyword evidence="1" id="KW-1133">Transmembrane helix</keyword>
<protein>
    <recommendedName>
        <fullName evidence="2">Inner membrane protein YgaP-like transmembrane domain-containing protein</fullName>
    </recommendedName>
</protein>
<feature type="domain" description="Inner membrane protein YgaP-like transmembrane" evidence="2">
    <location>
        <begin position="3"/>
        <end position="68"/>
    </location>
</feature>
<dbReference type="KEGG" id="ckw:CKALI_07545"/>
<feature type="transmembrane region" description="Helical" evidence="1">
    <location>
        <begin position="36"/>
        <end position="60"/>
    </location>
</feature>
<sequence length="69" mass="7129">MGMKPNEGSLDRGLRAVLAIIAAACAAFVTSGTTSIILWVVAAILALTAAVGFCPLYRIFGISTCKVKN</sequence>
<feature type="transmembrane region" description="Helical" evidence="1">
    <location>
        <begin position="12"/>
        <end position="30"/>
    </location>
</feature>
<proteinExistence type="predicted"/>
<keyword evidence="1" id="KW-0812">Transmembrane</keyword>
<keyword evidence="1" id="KW-0472">Membrane</keyword>
<dbReference type="InterPro" id="IPR021309">
    <property type="entry name" value="YgaP-like_TM"/>
</dbReference>